<dbReference type="Gene3D" id="2.60.40.10">
    <property type="entry name" value="Immunoglobulins"/>
    <property type="match status" value="1"/>
</dbReference>
<dbReference type="EMBL" id="JAIEZQ010000003">
    <property type="protein sequence ID" value="MBY9076493.1"/>
    <property type="molecule type" value="Genomic_DNA"/>
</dbReference>
<evidence type="ECO:0000256" key="1">
    <source>
        <dbReference type="ARBA" id="ARBA00022729"/>
    </source>
</evidence>
<dbReference type="CDD" id="cd10967">
    <property type="entry name" value="CE4_GLA_like_6s"/>
    <property type="match status" value="1"/>
</dbReference>
<feature type="domain" description="NodB homology" evidence="2">
    <location>
        <begin position="1"/>
        <end position="217"/>
    </location>
</feature>
<dbReference type="SUPFAM" id="SSF88713">
    <property type="entry name" value="Glycoside hydrolase/deacetylase"/>
    <property type="match status" value="1"/>
</dbReference>
<gene>
    <name evidence="3" type="ORF">K1X13_16785</name>
</gene>
<accession>A0ABS7RR08</accession>
<evidence type="ECO:0000313" key="3">
    <source>
        <dbReference type="EMBL" id="MBY9076493.1"/>
    </source>
</evidence>
<dbReference type="Pfam" id="PF01522">
    <property type="entry name" value="Polysacc_deac_1"/>
    <property type="match status" value="1"/>
</dbReference>
<dbReference type="PANTHER" id="PTHR34216">
    <property type="match status" value="1"/>
</dbReference>
<proteinExistence type="predicted"/>
<dbReference type="Pfam" id="PF13290">
    <property type="entry name" value="CHB_HEX_C_1"/>
    <property type="match status" value="1"/>
</dbReference>
<reference evidence="3 4" key="1">
    <citation type="submission" date="2021-08" db="EMBL/GenBank/DDBJ databases">
        <title>Nocardioides bacterium WL0053 sp. nov., isolated from the sediment.</title>
        <authorList>
            <person name="Wang L."/>
            <person name="Zhang D."/>
            <person name="Zhang A."/>
        </authorList>
    </citation>
    <scope>NUCLEOTIDE SEQUENCE [LARGE SCALE GENOMIC DNA]</scope>
    <source>
        <strain evidence="3 4">WL0053</strain>
    </source>
</reference>
<dbReference type="InterPro" id="IPR002509">
    <property type="entry name" value="NODB_dom"/>
</dbReference>
<organism evidence="3 4">
    <name type="scientific">Nocardioides jiangsuensis</name>
    <dbReference type="NCBI Taxonomy" id="2866161"/>
    <lineage>
        <taxon>Bacteria</taxon>
        <taxon>Bacillati</taxon>
        <taxon>Actinomycetota</taxon>
        <taxon>Actinomycetes</taxon>
        <taxon>Propionibacteriales</taxon>
        <taxon>Nocardioidaceae</taxon>
        <taxon>Nocardioides</taxon>
    </lineage>
</organism>
<dbReference type="PROSITE" id="PS51677">
    <property type="entry name" value="NODB"/>
    <property type="match status" value="1"/>
</dbReference>
<dbReference type="Proteomes" id="UP000754710">
    <property type="component" value="Unassembled WGS sequence"/>
</dbReference>
<dbReference type="RefSeq" id="WP_221026293.1">
    <property type="nucleotide sequence ID" value="NZ_JAIEZQ010000003.1"/>
</dbReference>
<name>A0ABS7RR08_9ACTN</name>
<evidence type="ECO:0000259" key="2">
    <source>
        <dbReference type="PROSITE" id="PS51677"/>
    </source>
</evidence>
<dbReference type="InterPro" id="IPR013783">
    <property type="entry name" value="Ig-like_fold"/>
</dbReference>
<comment type="caution">
    <text evidence="3">The sequence shown here is derived from an EMBL/GenBank/DDBJ whole genome shotgun (WGS) entry which is preliminary data.</text>
</comment>
<dbReference type="PANTHER" id="PTHR34216:SF11">
    <property type="entry name" value="CHITOOLIGOSACCHARIDE DEACETYLASE"/>
    <property type="match status" value="1"/>
</dbReference>
<dbReference type="InterPro" id="IPR051398">
    <property type="entry name" value="Polysacch_Deacetylase"/>
</dbReference>
<dbReference type="Gene3D" id="3.20.20.370">
    <property type="entry name" value="Glycoside hydrolase/deacetylase"/>
    <property type="match status" value="1"/>
</dbReference>
<keyword evidence="1" id="KW-0732">Signal</keyword>
<dbReference type="InterPro" id="IPR059177">
    <property type="entry name" value="GH29D-like_dom"/>
</dbReference>
<evidence type="ECO:0000313" key="4">
    <source>
        <dbReference type="Proteomes" id="UP000754710"/>
    </source>
</evidence>
<dbReference type="InterPro" id="IPR011330">
    <property type="entry name" value="Glyco_hydro/deAcase_b/a-brl"/>
</dbReference>
<protein>
    <submittedName>
        <fullName evidence="3">Polysaccharide deacetylase family protein</fullName>
    </submittedName>
</protein>
<keyword evidence="4" id="KW-1185">Reference proteome</keyword>
<sequence>MVSLTFDDGQASHYSTLPMLQSRGMKGTFYINSDLVGDSSYYMTWPQIQELYAAGNEIGGHTLTHVNLNNVSVSTATREVCDDRTNLVDRGLGPVTSFAYPYAAANSTSQSVVESCGYTSGRGVGSLRDDCGGCAYAETIPPANPYRLRTALDATSSTTLAQLQTVVINAENNGGGWVPLVFHGVCPSCTGSNSFSPATFTAFLDWLQQRSSSGTVVRTVGEVMGGTSTPPPPPAPAAPTTSIACDQAACSTGWYRKTSVSVALTATDPVGSATTTYYTTDGSDPTTSGSRVQYAGPFSVTQTTTVRYYSTNAAGLDETPRSQTVRLDAAAPAVSITSPTAGSSIARRTGTVTVSATAQDLGTGSGAPSGIARVVFYDGTTTLGTATAPTTGTTTYSVSWRVRNAAVRQHTLTAVATDVAGGSTTSAGVTVSITR</sequence>
<dbReference type="Pfam" id="PF17957">
    <property type="entry name" value="Big_7"/>
    <property type="match status" value="1"/>
</dbReference>